<keyword evidence="5" id="KW-0560">Oxidoreductase</keyword>
<organism evidence="10 11">
    <name type="scientific">Diaporthe australafricana</name>
    <dbReference type="NCBI Taxonomy" id="127596"/>
    <lineage>
        <taxon>Eukaryota</taxon>
        <taxon>Fungi</taxon>
        <taxon>Dikarya</taxon>
        <taxon>Ascomycota</taxon>
        <taxon>Pezizomycotina</taxon>
        <taxon>Sordariomycetes</taxon>
        <taxon>Sordariomycetidae</taxon>
        <taxon>Diaporthales</taxon>
        <taxon>Diaporthaceae</taxon>
        <taxon>Diaporthe</taxon>
    </lineage>
</organism>
<feature type="signal peptide" evidence="8">
    <location>
        <begin position="1"/>
        <end position="22"/>
    </location>
</feature>
<evidence type="ECO:0000256" key="8">
    <source>
        <dbReference type="SAM" id="SignalP"/>
    </source>
</evidence>
<reference evidence="10 11" key="1">
    <citation type="journal article" date="2024" name="IMA Fungus">
        <title>IMA Genome - F19 : A genome assembly and annotation guide to empower mycologists, including annotated draft genome sequences of Ceratocystis pirilliformis, Diaporthe australafricana, Fusarium ophioides, Paecilomyces lecythidis, and Sporothrix stenoceras.</title>
        <authorList>
            <person name="Aylward J."/>
            <person name="Wilson A.M."/>
            <person name="Visagie C.M."/>
            <person name="Spraker J."/>
            <person name="Barnes I."/>
            <person name="Buitendag C."/>
            <person name="Ceriani C."/>
            <person name="Del Mar Angel L."/>
            <person name="du Plessis D."/>
            <person name="Fuchs T."/>
            <person name="Gasser K."/>
            <person name="Kramer D."/>
            <person name="Li W."/>
            <person name="Munsamy K."/>
            <person name="Piso A."/>
            <person name="Price J.L."/>
            <person name="Sonnekus B."/>
            <person name="Thomas C."/>
            <person name="van der Nest A."/>
            <person name="van Dijk A."/>
            <person name="van Heerden A."/>
            <person name="van Vuuren N."/>
            <person name="Yilmaz N."/>
            <person name="Duong T.A."/>
            <person name="van der Merwe N.A."/>
            <person name="Wingfield M.J."/>
            <person name="Wingfield B.D."/>
        </authorList>
    </citation>
    <scope>NUCLEOTIDE SEQUENCE [LARGE SCALE GENOMIC DNA]</scope>
    <source>
        <strain evidence="10 11">CMW 18300</strain>
    </source>
</reference>
<dbReference type="EMBL" id="JAWRVE010000070">
    <property type="protein sequence ID" value="KAL1864200.1"/>
    <property type="molecule type" value="Genomic_DNA"/>
</dbReference>
<evidence type="ECO:0000313" key="11">
    <source>
        <dbReference type="Proteomes" id="UP001583177"/>
    </source>
</evidence>
<keyword evidence="11" id="KW-1185">Reference proteome</keyword>
<dbReference type="Gene3D" id="1.10.489.10">
    <property type="entry name" value="Chloroperoxidase-like"/>
    <property type="match status" value="1"/>
</dbReference>
<keyword evidence="4" id="KW-0479">Metal-binding</keyword>
<gene>
    <name evidence="10" type="ORF">Daus18300_007797</name>
</gene>
<evidence type="ECO:0000256" key="2">
    <source>
        <dbReference type="ARBA" id="ARBA00022559"/>
    </source>
</evidence>
<evidence type="ECO:0000256" key="6">
    <source>
        <dbReference type="ARBA" id="ARBA00023004"/>
    </source>
</evidence>
<evidence type="ECO:0000256" key="3">
    <source>
        <dbReference type="ARBA" id="ARBA00022617"/>
    </source>
</evidence>
<dbReference type="InterPro" id="IPR036851">
    <property type="entry name" value="Chloroperoxidase-like_sf"/>
</dbReference>
<keyword evidence="3" id="KW-0349">Heme</keyword>
<dbReference type="Proteomes" id="UP001583177">
    <property type="component" value="Unassembled WGS sequence"/>
</dbReference>
<dbReference type="InterPro" id="IPR000028">
    <property type="entry name" value="Chloroperoxidase"/>
</dbReference>
<evidence type="ECO:0000256" key="1">
    <source>
        <dbReference type="ARBA" id="ARBA00001970"/>
    </source>
</evidence>
<keyword evidence="2" id="KW-0575">Peroxidase</keyword>
<evidence type="ECO:0000313" key="10">
    <source>
        <dbReference type="EMBL" id="KAL1864200.1"/>
    </source>
</evidence>
<protein>
    <recommendedName>
        <fullName evidence="9">Heme haloperoxidase family profile domain-containing protein</fullName>
    </recommendedName>
</protein>
<comment type="cofactor">
    <cofactor evidence="1">
        <name>heme b</name>
        <dbReference type="ChEBI" id="CHEBI:60344"/>
    </cofactor>
</comment>
<dbReference type="PROSITE" id="PS51405">
    <property type="entry name" value="HEME_HALOPEROXIDASE"/>
    <property type="match status" value="1"/>
</dbReference>
<keyword evidence="6" id="KW-0408">Iron</keyword>
<sequence>MRAFFFVGPLLSSLLLSHRALAGDPHEFIAPKASRGPCPGLNGLANQGYIARDGRNIDPAQLGQVMLEVMNLQIEPFNSEIQMSLDHSTTGNGSTFNLEDSNVHNDIEIDGSLSRQDLYFGDNIHFDHDIWAQSASKFEGAKITIQTAAESRAYRTQRAMEMSLTEHGDQNPNFTANPRIAGLAPAIYMLVFGGVNATETQRNWVESFFRDHLPMHLGWTKSPVELTGDDLQAMSSTIAAVPVATATAKPRRNANPPHKS</sequence>
<evidence type="ECO:0000256" key="4">
    <source>
        <dbReference type="ARBA" id="ARBA00022723"/>
    </source>
</evidence>
<evidence type="ECO:0000259" key="9">
    <source>
        <dbReference type="PROSITE" id="PS51405"/>
    </source>
</evidence>
<comment type="caution">
    <text evidence="10">The sequence shown here is derived from an EMBL/GenBank/DDBJ whole genome shotgun (WGS) entry which is preliminary data.</text>
</comment>
<keyword evidence="8" id="KW-0732">Signal</keyword>
<feature type="chain" id="PRO_5045833508" description="Heme haloperoxidase family profile domain-containing protein" evidence="8">
    <location>
        <begin position="23"/>
        <end position="260"/>
    </location>
</feature>
<name>A0ABR3WKV9_9PEZI</name>
<proteinExistence type="inferred from homology"/>
<evidence type="ECO:0000256" key="5">
    <source>
        <dbReference type="ARBA" id="ARBA00023002"/>
    </source>
</evidence>
<evidence type="ECO:0000256" key="7">
    <source>
        <dbReference type="ARBA" id="ARBA00025795"/>
    </source>
</evidence>
<dbReference type="PANTHER" id="PTHR33577:SF19">
    <property type="entry name" value="HEME HALOPEROXIDASE FAMILY PROFILE DOMAIN-CONTAINING PROTEIN-RELATED"/>
    <property type="match status" value="1"/>
</dbReference>
<comment type="similarity">
    <text evidence="7">Belongs to the chloroperoxidase family.</text>
</comment>
<dbReference type="SUPFAM" id="SSF47571">
    <property type="entry name" value="Cloroperoxidase"/>
    <property type="match status" value="1"/>
</dbReference>
<dbReference type="PANTHER" id="PTHR33577">
    <property type="entry name" value="STERIGMATOCYSTIN BIOSYNTHESIS PEROXIDASE STCC-RELATED"/>
    <property type="match status" value="1"/>
</dbReference>
<dbReference type="Pfam" id="PF01328">
    <property type="entry name" value="Peroxidase_2"/>
    <property type="match status" value="1"/>
</dbReference>
<feature type="domain" description="Heme haloperoxidase family profile" evidence="9">
    <location>
        <begin position="24"/>
        <end position="233"/>
    </location>
</feature>
<accession>A0ABR3WKV9</accession>